<proteinExistence type="predicted"/>
<gene>
    <name evidence="2" type="ORF">AB0A88_28350</name>
</gene>
<feature type="region of interest" description="Disordered" evidence="1">
    <location>
        <begin position="1"/>
        <end position="56"/>
    </location>
</feature>
<dbReference type="Proteomes" id="UP001551329">
    <property type="component" value="Unassembled WGS sequence"/>
</dbReference>
<keyword evidence="3" id="KW-1185">Reference proteome</keyword>
<evidence type="ECO:0000313" key="3">
    <source>
        <dbReference type="Proteomes" id="UP001551329"/>
    </source>
</evidence>
<evidence type="ECO:0000256" key="1">
    <source>
        <dbReference type="SAM" id="MobiDB-lite"/>
    </source>
</evidence>
<evidence type="ECO:0000313" key="2">
    <source>
        <dbReference type="EMBL" id="MEU7074018.1"/>
    </source>
</evidence>
<accession>A0ABV3CHR0</accession>
<name>A0ABV3CHR0_9ACTN</name>
<dbReference type="EMBL" id="JBEZAE010000023">
    <property type="protein sequence ID" value="MEU7074018.1"/>
    <property type="molecule type" value="Genomic_DNA"/>
</dbReference>
<comment type="caution">
    <text evidence="2">The sequence shown here is derived from an EMBL/GenBank/DDBJ whole genome shotgun (WGS) entry which is preliminary data.</text>
</comment>
<sequence length="56" mass="6036">MPQPVDLAPAMLSDPDGKLCTHRPRSPYREVRDRPTPATARAPHPGNPDEYVGGSG</sequence>
<protein>
    <submittedName>
        <fullName evidence="2">Uncharacterized protein</fullName>
    </submittedName>
</protein>
<reference evidence="2 3" key="1">
    <citation type="submission" date="2024-06" db="EMBL/GenBank/DDBJ databases">
        <title>The Natural Products Discovery Center: Release of the First 8490 Sequenced Strains for Exploring Actinobacteria Biosynthetic Diversity.</title>
        <authorList>
            <person name="Kalkreuter E."/>
            <person name="Kautsar S.A."/>
            <person name="Yang D."/>
            <person name="Bader C.D."/>
            <person name="Teijaro C.N."/>
            <person name="Fluegel L."/>
            <person name="Davis C.M."/>
            <person name="Simpson J.R."/>
            <person name="Lauterbach L."/>
            <person name="Steele A.D."/>
            <person name="Gui C."/>
            <person name="Meng S."/>
            <person name="Li G."/>
            <person name="Viehrig K."/>
            <person name="Ye F."/>
            <person name="Su P."/>
            <person name="Kiefer A.F."/>
            <person name="Nichols A."/>
            <person name="Cepeda A.J."/>
            <person name="Yan W."/>
            <person name="Fan B."/>
            <person name="Jiang Y."/>
            <person name="Adhikari A."/>
            <person name="Zheng C.-J."/>
            <person name="Schuster L."/>
            <person name="Cowan T.M."/>
            <person name="Smanski M.J."/>
            <person name="Chevrette M.G."/>
            <person name="De Carvalho L.P.S."/>
            <person name="Shen B."/>
        </authorList>
    </citation>
    <scope>NUCLEOTIDE SEQUENCE [LARGE SCALE GENOMIC DNA]</scope>
    <source>
        <strain evidence="2 3">NPDC045974</strain>
    </source>
</reference>
<organism evidence="2 3">
    <name type="scientific">Streptomyces narbonensis</name>
    <dbReference type="NCBI Taxonomy" id="67333"/>
    <lineage>
        <taxon>Bacteria</taxon>
        <taxon>Bacillati</taxon>
        <taxon>Actinomycetota</taxon>
        <taxon>Actinomycetes</taxon>
        <taxon>Kitasatosporales</taxon>
        <taxon>Streptomycetaceae</taxon>
        <taxon>Streptomyces</taxon>
    </lineage>
</organism>
<dbReference type="RefSeq" id="WP_358477162.1">
    <property type="nucleotide sequence ID" value="NZ_JBEZAE010000023.1"/>
</dbReference>